<dbReference type="PANTHER" id="PTHR11851">
    <property type="entry name" value="METALLOPROTEASE"/>
    <property type="match status" value="1"/>
</dbReference>
<evidence type="ECO:0000313" key="4">
    <source>
        <dbReference type="EMBL" id="KKP32772.1"/>
    </source>
</evidence>
<protein>
    <submittedName>
        <fullName evidence="4">Peptidase, M16 family</fullName>
    </submittedName>
</protein>
<accession>A0A0G0BP11</accession>
<evidence type="ECO:0000256" key="1">
    <source>
        <dbReference type="ARBA" id="ARBA00007261"/>
    </source>
</evidence>
<dbReference type="InterPro" id="IPR007863">
    <property type="entry name" value="Peptidase_M16_C"/>
</dbReference>
<reference evidence="4 5" key="1">
    <citation type="journal article" date="2015" name="Nature">
        <title>rRNA introns, odd ribosomes, and small enigmatic genomes across a large radiation of phyla.</title>
        <authorList>
            <person name="Brown C.T."/>
            <person name="Hug L.A."/>
            <person name="Thomas B.C."/>
            <person name="Sharon I."/>
            <person name="Castelle C.J."/>
            <person name="Singh A."/>
            <person name="Wilkins M.J."/>
            <person name="Williams K.H."/>
            <person name="Banfield J.F."/>
        </authorList>
    </citation>
    <scope>NUCLEOTIDE SEQUENCE [LARGE SCALE GENOMIC DNA]</scope>
</reference>
<dbReference type="InterPro" id="IPR050361">
    <property type="entry name" value="MPP/UQCRC_Complex"/>
</dbReference>
<evidence type="ECO:0000259" key="2">
    <source>
        <dbReference type="Pfam" id="PF00675"/>
    </source>
</evidence>
<dbReference type="InterPro" id="IPR011249">
    <property type="entry name" value="Metalloenz_LuxS/M16"/>
</dbReference>
<evidence type="ECO:0000259" key="3">
    <source>
        <dbReference type="Pfam" id="PF05193"/>
    </source>
</evidence>
<proteinExistence type="inferred from homology"/>
<sequence>MHPQTYTLKNGLQVIFIDTKTFPTLTTLLLIGAGSRYENEINNGVAHFFEHMAFKGSKKYSNSFVISSTVEGFGGVFNAFTSKDHTGYWIKATAKHFETMIDVISDMIQTPKLLTEEIEREKGVIKEEINMYEDMPQRKVGEIFETLLYKGSPLGFDIAGTKETVKKFTRQTFIDYINSLYHPNNAVLVVAGGLSNSSGKARYRKFFDGKQKTAKNLVTSPFSNYLELINNKFGGWKSGNKS</sequence>
<feature type="domain" description="Peptidase M16 C-terminal" evidence="3">
    <location>
        <begin position="167"/>
        <end position="219"/>
    </location>
</feature>
<dbReference type="Gene3D" id="3.30.830.10">
    <property type="entry name" value="Metalloenzyme, LuxS/M16 peptidase-like"/>
    <property type="match status" value="1"/>
</dbReference>
<dbReference type="SUPFAM" id="SSF63411">
    <property type="entry name" value="LuxS/MPP-like metallohydrolase"/>
    <property type="match status" value="1"/>
</dbReference>
<dbReference type="Proteomes" id="UP000034349">
    <property type="component" value="Unassembled WGS sequence"/>
</dbReference>
<dbReference type="Pfam" id="PF05193">
    <property type="entry name" value="Peptidase_M16_C"/>
    <property type="match status" value="1"/>
</dbReference>
<comment type="similarity">
    <text evidence="1">Belongs to the peptidase M16 family.</text>
</comment>
<evidence type="ECO:0000313" key="5">
    <source>
        <dbReference type="Proteomes" id="UP000034349"/>
    </source>
</evidence>
<organism evidence="4 5">
    <name type="scientific">Candidatus Roizmanbacteria bacterium GW2011_GWA2_32_13</name>
    <dbReference type="NCBI Taxonomy" id="1618475"/>
    <lineage>
        <taxon>Bacteria</taxon>
        <taxon>Candidatus Roizmaniibacteriota</taxon>
    </lineage>
</organism>
<name>A0A0G0BP11_9BACT</name>
<dbReference type="Pfam" id="PF00675">
    <property type="entry name" value="Peptidase_M16"/>
    <property type="match status" value="1"/>
</dbReference>
<feature type="domain" description="Peptidase M16 N-terminal" evidence="2">
    <location>
        <begin position="15"/>
        <end position="161"/>
    </location>
</feature>
<comment type="caution">
    <text evidence="4">The sequence shown here is derived from an EMBL/GenBank/DDBJ whole genome shotgun (WGS) entry which is preliminary data.</text>
</comment>
<dbReference type="PANTHER" id="PTHR11851:SF49">
    <property type="entry name" value="MITOCHONDRIAL-PROCESSING PEPTIDASE SUBUNIT ALPHA"/>
    <property type="match status" value="1"/>
</dbReference>
<dbReference type="GO" id="GO:0046872">
    <property type="term" value="F:metal ion binding"/>
    <property type="evidence" value="ECO:0007669"/>
    <property type="project" value="InterPro"/>
</dbReference>
<gene>
    <name evidence="4" type="ORF">UR23_C0055G0006</name>
</gene>
<dbReference type="InterPro" id="IPR011765">
    <property type="entry name" value="Pept_M16_N"/>
</dbReference>
<dbReference type="AlphaFoldDB" id="A0A0G0BP11"/>
<dbReference type="EMBL" id="LBOK01000055">
    <property type="protein sequence ID" value="KKP32772.1"/>
    <property type="molecule type" value="Genomic_DNA"/>
</dbReference>
<feature type="non-terminal residue" evidence="4">
    <location>
        <position position="242"/>
    </location>
</feature>